<dbReference type="EMBL" id="JNFQ01000003">
    <property type="protein sequence ID" value="KFG72432.1"/>
    <property type="molecule type" value="Genomic_DNA"/>
</dbReference>
<keyword evidence="3" id="KW-0596">Phosphopantetheine</keyword>
<dbReference type="Pfam" id="PF02801">
    <property type="entry name" value="Ketoacyl-synt_C"/>
    <property type="match status" value="1"/>
</dbReference>
<dbReference type="InterPro" id="IPR020807">
    <property type="entry name" value="PKS_DH"/>
</dbReference>
<organism evidence="12 13">
    <name type="scientific">Streptomyces mutabilis</name>
    <dbReference type="NCBI Taxonomy" id="67332"/>
    <lineage>
        <taxon>Bacteria</taxon>
        <taxon>Bacillati</taxon>
        <taxon>Actinomycetota</taxon>
        <taxon>Actinomycetes</taxon>
        <taxon>Kitasatosporales</taxon>
        <taxon>Streptomycetaceae</taxon>
        <taxon>Streptomyces</taxon>
    </lineage>
</organism>
<dbReference type="InterPro" id="IPR042099">
    <property type="entry name" value="ANL_N_sf"/>
</dbReference>
<dbReference type="STRING" id="1915400.FM21_30285"/>
<dbReference type="PANTHER" id="PTHR43775:SF37">
    <property type="entry name" value="SI:DKEY-61P9.11"/>
    <property type="match status" value="1"/>
</dbReference>
<dbReference type="Pfam" id="PF00501">
    <property type="entry name" value="AMP-binding"/>
    <property type="match status" value="1"/>
</dbReference>
<dbReference type="HOGENOM" id="CLU_243304_0_0_11"/>
<keyword evidence="13" id="KW-1185">Reference proteome</keyword>
<dbReference type="GO" id="GO:0005737">
    <property type="term" value="C:cytoplasm"/>
    <property type="evidence" value="ECO:0007669"/>
    <property type="project" value="UniProtKB-SubCell"/>
</dbReference>
<dbReference type="GO" id="GO:0006633">
    <property type="term" value="P:fatty acid biosynthetic process"/>
    <property type="evidence" value="ECO:0007669"/>
    <property type="project" value="InterPro"/>
</dbReference>
<dbReference type="Pfam" id="PF00109">
    <property type="entry name" value="ketoacyl-synt"/>
    <property type="match status" value="1"/>
</dbReference>
<dbReference type="PROSITE" id="PS00455">
    <property type="entry name" value="AMP_BINDING"/>
    <property type="match status" value="1"/>
</dbReference>
<dbReference type="InterPro" id="IPR042104">
    <property type="entry name" value="PKS_dehydratase_sf"/>
</dbReference>
<feature type="region of interest" description="C-terminal hotdog fold" evidence="9">
    <location>
        <begin position="1474"/>
        <end position="1618"/>
    </location>
</feature>
<gene>
    <name evidence="12" type="ORF">FM21_30285</name>
</gene>
<feature type="domain" description="PKS/mFAS DH" evidence="11">
    <location>
        <begin position="1330"/>
        <end position="1618"/>
    </location>
</feature>
<dbReference type="Proteomes" id="UP000029095">
    <property type="component" value="Unassembled WGS sequence"/>
</dbReference>
<dbReference type="InterPro" id="IPR000873">
    <property type="entry name" value="AMP-dep_synth/lig_dom"/>
</dbReference>
<comment type="subcellular location">
    <subcellularLocation>
        <location evidence="1">Cytoplasm</location>
    </subcellularLocation>
</comment>
<dbReference type="InterPro" id="IPR016039">
    <property type="entry name" value="Thiolase-like"/>
</dbReference>
<dbReference type="GO" id="GO:0071770">
    <property type="term" value="P:DIM/DIP cell wall layer assembly"/>
    <property type="evidence" value="ECO:0007669"/>
    <property type="project" value="TreeGrafter"/>
</dbReference>
<evidence type="ECO:0000313" key="13">
    <source>
        <dbReference type="Proteomes" id="UP000029095"/>
    </source>
</evidence>
<dbReference type="Gene3D" id="3.40.50.12780">
    <property type="entry name" value="N-terminal domain of ligase-like"/>
    <property type="match status" value="1"/>
</dbReference>
<evidence type="ECO:0000256" key="9">
    <source>
        <dbReference type="PROSITE-ProRule" id="PRU01363"/>
    </source>
</evidence>
<accession>A0A086MU64</accession>
<evidence type="ECO:0000313" key="12">
    <source>
        <dbReference type="EMBL" id="KFG72432.1"/>
    </source>
</evidence>
<evidence type="ECO:0000259" key="11">
    <source>
        <dbReference type="PROSITE" id="PS52019"/>
    </source>
</evidence>
<comment type="caution">
    <text evidence="12">The sequence shown here is derived from an EMBL/GenBank/DDBJ whole genome shotgun (WGS) entry which is preliminary data.</text>
</comment>
<dbReference type="InterPro" id="IPR045851">
    <property type="entry name" value="AMP-bd_C_sf"/>
</dbReference>
<evidence type="ECO:0000256" key="3">
    <source>
        <dbReference type="ARBA" id="ARBA00022450"/>
    </source>
</evidence>
<dbReference type="InterPro" id="IPR020841">
    <property type="entry name" value="PKS_Beta-ketoAc_synthase_dom"/>
</dbReference>
<sequence length="1627" mass="175278">MSITFEQVEELAQSSATFYEFCERYPRTRPLRIYQERDECTELNIDDLERRVRTLGTRLQRRCAPQQRVMLLLPRIEDYVVGLLACFHANVVAVPTVVDASARSDAKAEMIAAVLADSGASCALADEETRRWLEPREDMASAVFLGVPAADDDEPETRPARGAARDDLAMMMYTSGSTSQPKGVMFNHRSLVFQAALAALLWEIDSDSTVVSWLPLTHNFGLPLGLLTPLIAGASTVLLAPELFIQYPEHWFELIDRHAGTHAGATNSALEFCVDALRALEPGSVSLSSVLSVFCAGEPIRAQSVAAFAEAFGPLGLRPDAVRPHYGLTEVGCLATESSDATPTVLEADLESLGQGRAERAEPGRTSRALVRNGRIRGPVQVEIVDPESHELRPPGRIGEIWFKSTATCQGYYNKPEENARTFGATIATTGESGFFRTGDLGFVRDEHLYLVGRAKELLIVNGMKFYPPDLETTLRKRIPELRLNTAVFPLDTVNGERIVLVQELAEPLDEDGYQRLVQRIRSVVSDYYGISLYDIVFAEPDAIPRSGIGKVKRNGCRDRYTAGELPVRFRLRRPDVPDGPGRIGSAEAEVPAAEVREVVHRLAHEVVAPVLVVAPEQVLAVGSIGELGCTSVQYIQLAKRIEEVFGLRFAPARLFKYGRVAELGGHIARELAEAASATGPSAAPGTRTAAGPVAESAVRRDAGSAVDDGAVAVIGISCRFPGGANDPDAFWRNLDAGRDAVTRIRDSRPQIVADQLRDRGDLADFPEFAGFTDGVDEFDAAFFGIAPLEAQAMDPQQRRLMELTWHLLEDSGYQPSRLRGRRVGVYVGAHTFDYAELLFNRPELVDTYGAYMDSGTHPAFLANRISRWYDFHGPSRVFNTACSSSLVALDAAVADLRAGTCSEAVVGGVNTLLSARSFACNFKAGMQAADGRCKTFDERADGYVRAEGYGAVLLKPLAAAERDGDRVHGVIRGTAVNHDGQADSLRAPNPAAQAALIEAAFADAGIAPATVGYVEAHGTGTALGDPIEVQALVDAFHTLDPDLPPASCGLGSVKTAIGHLESAAGVAGLIKVLLSMRHRRLPGLLHFSKLNPFIELEKSPFRVVDRAEAWERRRDASGAELPLRAGLSSFGFGGANAHAIVEEYRQPVPAAPHTDHGSWPILLSARDSDRLTAQARRLLDHLQSRPADPAALARTLRTGREPLPERLAFTAGSLDEIRDGLRRFLQGERGGTLFTGNAKQSREFSALFGEDEELVGLLARRLASGDHTKALELWVKGVAVDWSPLDRPGEGTRPLAPLPGYPFAPDRHWFTDTFDGAAPVTAPAPRGLHPLVAENVSDLSEQRFRTRWTGQEFFLRDHVVHGRPTLPSAAWLEAVRAAVALAHSAGVDRAGIRLTELAWHAPYIHGPASGPVDISLMVAADGGVDFDCYRPAAEADPEGPVEVFFQGRARLGTGTAAEASSGVDPRLLTEGTRPAWSAPDVEGFLATAGVHHGPAYQALTDVHRGPGRWVAELSLPAALRPAAGDFLAHPVLLTAALQVAALWPGRPEGTVSVLAGIDEALFLARCDGDALAVVTEQAAPGPHGIPLLDLGLYDPAGRPLLRLSGIRFADRTPSVHAAHAHSEGSS</sequence>
<dbReference type="SUPFAM" id="SSF53901">
    <property type="entry name" value="Thiolase-like"/>
    <property type="match status" value="1"/>
</dbReference>
<comment type="pathway">
    <text evidence="2">Antibiotic biosynthesis.</text>
</comment>
<dbReference type="GO" id="GO:0031177">
    <property type="term" value="F:phosphopantetheine binding"/>
    <property type="evidence" value="ECO:0007669"/>
    <property type="project" value="InterPro"/>
</dbReference>
<proteinExistence type="predicted"/>
<dbReference type="Gene3D" id="1.10.1240.100">
    <property type="match status" value="1"/>
</dbReference>
<evidence type="ECO:0000259" key="10">
    <source>
        <dbReference type="PROSITE" id="PS52004"/>
    </source>
</evidence>
<dbReference type="Pfam" id="PF14765">
    <property type="entry name" value="PS-DH"/>
    <property type="match status" value="1"/>
</dbReference>
<dbReference type="InterPro" id="IPR014031">
    <property type="entry name" value="Ketoacyl_synth_C"/>
</dbReference>
<dbReference type="PROSITE" id="PS52004">
    <property type="entry name" value="KS3_2"/>
    <property type="match status" value="1"/>
</dbReference>
<dbReference type="Pfam" id="PF22336">
    <property type="entry name" value="RhiE-like_linker"/>
    <property type="match status" value="1"/>
</dbReference>
<keyword evidence="8" id="KW-0012">Acyltransferase</keyword>
<feature type="domain" description="Ketosynthase family 3 (KS3)" evidence="10">
    <location>
        <begin position="709"/>
        <end position="1144"/>
    </location>
</feature>
<dbReference type="RefSeq" id="WP_043382678.1">
    <property type="nucleotide sequence ID" value="NZ_KN039947.1"/>
</dbReference>
<dbReference type="GO" id="GO:0004315">
    <property type="term" value="F:3-oxoacyl-[acyl-carrier-protein] synthase activity"/>
    <property type="evidence" value="ECO:0007669"/>
    <property type="project" value="InterPro"/>
</dbReference>
<protein>
    <recommendedName>
        <fullName evidence="14">Polyketide synthase</fullName>
    </recommendedName>
</protein>
<dbReference type="InterPro" id="IPR014030">
    <property type="entry name" value="Ketoacyl_synth_N"/>
</dbReference>
<dbReference type="InterPro" id="IPR050091">
    <property type="entry name" value="PKS_NRPS_Biosynth_Enz"/>
</dbReference>
<evidence type="ECO:0000256" key="4">
    <source>
        <dbReference type="ARBA" id="ARBA00022490"/>
    </source>
</evidence>
<dbReference type="Gene3D" id="3.40.47.10">
    <property type="match status" value="1"/>
</dbReference>
<evidence type="ECO:0000256" key="7">
    <source>
        <dbReference type="ARBA" id="ARBA00022737"/>
    </source>
</evidence>
<dbReference type="PROSITE" id="PS52019">
    <property type="entry name" value="PKS_MFAS_DH"/>
    <property type="match status" value="1"/>
</dbReference>
<dbReference type="SUPFAM" id="SSF56801">
    <property type="entry name" value="Acetyl-CoA synthetase-like"/>
    <property type="match status" value="1"/>
</dbReference>
<dbReference type="Pfam" id="PF00550">
    <property type="entry name" value="PP-binding"/>
    <property type="match status" value="1"/>
</dbReference>
<dbReference type="CDD" id="cd00833">
    <property type="entry name" value="PKS"/>
    <property type="match status" value="1"/>
</dbReference>
<dbReference type="InterPro" id="IPR009081">
    <property type="entry name" value="PP-bd_ACP"/>
</dbReference>
<dbReference type="SUPFAM" id="SSF47336">
    <property type="entry name" value="ACP-like"/>
    <property type="match status" value="1"/>
</dbReference>
<dbReference type="InterPro" id="IPR049551">
    <property type="entry name" value="PKS_DH_C"/>
</dbReference>
<dbReference type="InterPro" id="IPR049552">
    <property type="entry name" value="PKS_DH_N"/>
</dbReference>
<reference evidence="12 13" key="1">
    <citation type="submission" date="2014-05" db="EMBL/GenBank/DDBJ databases">
        <title>Complete genome sequence of the Streptomyces mutabilis TRM45540.</title>
        <authorList>
            <person name="Luo X."/>
            <person name="Zhang L."/>
        </authorList>
    </citation>
    <scope>NUCLEOTIDE SEQUENCE [LARGE SCALE GENOMIC DNA]</scope>
    <source>
        <strain evidence="12 13">TRM45540</strain>
    </source>
</reference>
<dbReference type="PROSITE" id="PS00606">
    <property type="entry name" value="KS3_1"/>
    <property type="match status" value="1"/>
</dbReference>
<dbReference type="SMART" id="SM00823">
    <property type="entry name" value="PKS_PP"/>
    <property type="match status" value="1"/>
</dbReference>
<dbReference type="Gene3D" id="1.10.1200.10">
    <property type="entry name" value="ACP-like"/>
    <property type="match status" value="1"/>
</dbReference>
<dbReference type="SMART" id="SM00826">
    <property type="entry name" value="PKS_DH"/>
    <property type="match status" value="1"/>
</dbReference>
<dbReference type="InterPro" id="IPR020806">
    <property type="entry name" value="PKS_PP-bd"/>
</dbReference>
<dbReference type="Gene3D" id="3.30.300.30">
    <property type="match status" value="1"/>
</dbReference>
<dbReference type="PANTHER" id="PTHR43775">
    <property type="entry name" value="FATTY ACID SYNTHASE"/>
    <property type="match status" value="1"/>
</dbReference>
<evidence type="ECO:0000256" key="5">
    <source>
        <dbReference type="ARBA" id="ARBA00022553"/>
    </source>
</evidence>
<dbReference type="InterPro" id="IPR018201">
    <property type="entry name" value="Ketoacyl_synth_AS"/>
</dbReference>
<evidence type="ECO:0000256" key="6">
    <source>
        <dbReference type="ARBA" id="ARBA00022679"/>
    </source>
</evidence>
<feature type="region of interest" description="N-terminal hotdog fold" evidence="9">
    <location>
        <begin position="1330"/>
        <end position="1457"/>
    </location>
</feature>
<name>A0A086MU64_9ACTN</name>
<dbReference type="InterPro" id="IPR049900">
    <property type="entry name" value="PKS_mFAS_DH"/>
</dbReference>
<evidence type="ECO:0000256" key="8">
    <source>
        <dbReference type="ARBA" id="ARBA00023315"/>
    </source>
</evidence>
<keyword evidence="4" id="KW-0963">Cytoplasm</keyword>
<dbReference type="InterPro" id="IPR036736">
    <property type="entry name" value="ACP-like_sf"/>
</dbReference>
<dbReference type="InterPro" id="IPR054514">
    <property type="entry name" value="RhiE-like_linker"/>
</dbReference>
<dbReference type="InterPro" id="IPR020845">
    <property type="entry name" value="AMP-binding_CS"/>
</dbReference>
<dbReference type="Pfam" id="PF21089">
    <property type="entry name" value="PKS_DH_N"/>
    <property type="match status" value="1"/>
</dbReference>
<dbReference type="GO" id="GO:0017000">
    <property type="term" value="P:antibiotic biosynthetic process"/>
    <property type="evidence" value="ECO:0007669"/>
    <property type="project" value="UniProtKB-ARBA"/>
</dbReference>
<keyword evidence="5" id="KW-0597">Phosphoprotein</keyword>
<evidence type="ECO:0000256" key="1">
    <source>
        <dbReference type="ARBA" id="ARBA00004496"/>
    </source>
</evidence>
<comment type="caution">
    <text evidence="9">Lacks conserved residue(s) required for the propagation of feature annotation.</text>
</comment>
<dbReference type="GO" id="GO:0005886">
    <property type="term" value="C:plasma membrane"/>
    <property type="evidence" value="ECO:0007669"/>
    <property type="project" value="TreeGrafter"/>
</dbReference>
<evidence type="ECO:0008006" key="14">
    <source>
        <dbReference type="Google" id="ProtNLM"/>
    </source>
</evidence>
<keyword evidence="7" id="KW-0677">Repeat</keyword>
<dbReference type="Gene3D" id="3.10.129.110">
    <property type="entry name" value="Polyketide synthase dehydratase"/>
    <property type="match status" value="1"/>
</dbReference>
<dbReference type="SMART" id="SM00825">
    <property type="entry name" value="PKS_KS"/>
    <property type="match status" value="1"/>
</dbReference>
<evidence type="ECO:0000256" key="2">
    <source>
        <dbReference type="ARBA" id="ARBA00004792"/>
    </source>
</evidence>
<dbReference type="GO" id="GO:0004312">
    <property type="term" value="F:fatty acid synthase activity"/>
    <property type="evidence" value="ECO:0007669"/>
    <property type="project" value="TreeGrafter"/>
</dbReference>
<keyword evidence="6" id="KW-0808">Transferase</keyword>